<feature type="domain" description="N-acetyltransferase" evidence="1">
    <location>
        <begin position="14"/>
        <end position="145"/>
    </location>
</feature>
<comment type="caution">
    <text evidence="2">The sequence shown here is derived from an EMBL/GenBank/DDBJ whole genome shotgun (WGS) entry which is preliminary data.</text>
</comment>
<reference evidence="2" key="1">
    <citation type="submission" date="2023-06" db="EMBL/GenBank/DDBJ databases">
        <title>Identification and characterization of horizontal gene transfer across gut microbiota members of farm animals based on homology search.</title>
        <authorList>
            <person name="Schwarzerova J."/>
            <person name="Nykrynova M."/>
            <person name="Jureckova K."/>
            <person name="Cejkova D."/>
            <person name="Rychlik I."/>
        </authorList>
    </citation>
    <scope>NUCLEOTIDE SEQUENCE</scope>
    <source>
        <strain evidence="2">153_Feed</strain>
    </source>
</reference>
<keyword evidence="2" id="KW-0808">Transferase</keyword>
<dbReference type="InterPro" id="IPR000182">
    <property type="entry name" value="GNAT_dom"/>
</dbReference>
<dbReference type="InterPro" id="IPR016181">
    <property type="entry name" value="Acyl_CoA_acyltransferase"/>
</dbReference>
<evidence type="ECO:0000313" key="2">
    <source>
        <dbReference type="EMBL" id="MDM8271803.1"/>
    </source>
</evidence>
<dbReference type="GO" id="GO:0016746">
    <property type="term" value="F:acyltransferase activity"/>
    <property type="evidence" value="ECO:0007669"/>
    <property type="project" value="UniProtKB-KW"/>
</dbReference>
<evidence type="ECO:0000313" key="3">
    <source>
        <dbReference type="Proteomes" id="UP001529256"/>
    </source>
</evidence>
<dbReference type="SUPFAM" id="SSF55729">
    <property type="entry name" value="Acyl-CoA N-acyltransferases (Nat)"/>
    <property type="match status" value="1"/>
</dbReference>
<protein>
    <submittedName>
        <fullName evidence="2">GNAT family N-acetyltransferase</fullName>
        <ecNumber evidence="2">2.3.1.-</ecNumber>
    </submittedName>
</protein>
<dbReference type="EC" id="2.3.1.-" evidence="2"/>
<sequence>MTPDVLNIASDLRLVRLDAPPVEAFSWYQDPETLWMVDGKREPYTPERLARMYDWLAERGELWYIEVRDKGASGSWRAVGDVTLCPSDLPIVIGEKDLRAHHVGRRVIGALCERARGLGWREVLVGEIYDWNVASQRCFSAAGFEPYERTERGARWRREL</sequence>
<dbReference type="Proteomes" id="UP001529256">
    <property type="component" value="Unassembled WGS sequence"/>
</dbReference>
<dbReference type="Pfam" id="PF13302">
    <property type="entry name" value="Acetyltransf_3"/>
    <property type="match status" value="1"/>
</dbReference>
<dbReference type="EMBL" id="JAUDEA010000018">
    <property type="protein sequence ID" value="MDM8271803.1"/>
    <property type="molecule type" value="Genomic_DNA"/>
</dbReference>
<keyword evidence="2" id="KW-0012">Acyltransferase</keyword>
<gene>
    <name evidence="2" type="ORF">QUW25_09010</name>
</gene>
<name>A0ABT7V5B7_9ACTN</name>
<evidence type="ECO:0000259" key="1">
    <source>
        <dbReference type="Pfam" id="PF13302"/>
    </source>
</evidence>
<keyword evidence="3" id="KW-1185">Reference proteome</keyword>
<accession>A0ABT7V5B7</accession>
<organism evidence="2 3">
    <name type="scientific">Thermophilibacter provencensis</name>
    <dbReference type="NCBI Taxonomy" id="1852386"/>
    <lineage>
        <taxon>Bacteria</taxon>
        <taxon>Bacillati</taxon>
        <taxon>Actinomycetota</taxon>
        <taxon>Coriobacteriia</taxon>
        <taxon>Coriobacteriales</taxon>
        <taxon>Atopobiaceae</taxon>
        <taxon>Thermophilibacter</taxon>
    </lineage>
</organism>
<proteinExistence type="predicted"/>
<dbReference type="RefSeq" id="WP_289511880.1">
    <property type="nucleotide sequence ID" value="NZ_JAUDEA010000018.1"/>
</dbReference>
<reference evidence="2" key="2">
    <citation type="submission" date="2023-06" db="EMBL/GenBank/DDBJ databases">
        <authorList>
            <person name="Zeman M."/>
            <person name="Kubasova T."/>
            <person name="Jahodarova E."/>
            <person name="Nykrynova M."/>
            <person name="Rychlik I."/>
        </authorList>
    </citation>
    <scope>NUCLEOTIDE SEQUENCE</scope>
    <source>
        <strain evidence="2">153_Feed</strain>
    </source>
</reference>
<dbReference type="Gene3D" id="3.40.630.30">
    <property type="match status" value="1"/>
</dbReference>